<feature type="region of interest" description="Disordered" evidence="1">
    <location>
        <begin position="176"/>
        <end position="202"/>
    </location>
</feature>
<dbReference type="Gramene" id="Zm00001eb027480_T001">
    <property type="protein sequence ID" value="Zm00001eb027480_P001"/>
    <property type="gene ID" value="Zm00001eb027480"/>
</dbReference>
<evidence type="ECO:0000313" key="3">
    <source>
        <dbReference type="Proteomes" id="UP000007305"/>
    </source>
</evidence>
<feature type="compositionally biased region" description="Basic and acidic residues" evidence="1">
    <location>
        <begin position="187"/>
        <end position="202"/>
    </location>
</feature>
<keyword evidence="3" id="KW-1185">Reference proteome</keyword>
<sequence>MRGVEIEQEGYCSARLAAHFVEQPAGTTTNSEEGARCWNFLGALDSELGGQGGRGLGHGRRRLAAVAVWWGRWGGNGAAVRHRDAARRRTAVEEMGLVLARRESSAPWLLAGAGARQQKRGGSAYNWAASMEKKPLRIEVVEQEMVAGFLLPENRGRASVAGALGRRGWSFGRRPWKGGSSCWQPRTRREGSDQGESRGRREVKLQGVAPWGRSWAAMELLLASREEDAGLRWKKGMARHGRKKRRPAAARGRKQEERVAAREIRGVGMKKWHKCKGRDPYL</sequence>
<name>A0A804LPZ2_MAIZE</name>
<organism evidence="2 3">
    <name type="scientific">Zea mays</name>
    <name type="common">Maize</name>
    <dbReference type="NCBI Taxonomy" id="4577"/>
    <lineage>
        <taxon>Eukaryota</taxon>
        <taxon>Viridiplantae</taxon>
        <taxon>Streptophyta</taxon>
        <taxon>Embryophyta</taxon>
        <taxon>Tracheophyta</taxon>
        <taxon>Spermatophyta</taxon>
        <taxon>Magnoliopsida</taxon>
        <taxon>Liliopsida</taxon>
        <taxon>Poales</taxon>
        <taxon>Poaceae</taxon>
        <taxon>PACMAD clade</taxon>
        <taxon>Panicoideae</taxon>
        <taxon>Andropogonodae</taxon>
        <taxon>Andropogoneae</taxon>
        <taxon>Tripsacinae</taxon>
        <taxon>Zea</taxon>
    </lineage>
</organism>
<dbReference type="AlphaFoldDB" id="A0A804LPZ2"/>
<reference evidence="3" key="1">
    <citation type="submission" date="2015-12" db="EMBL/GenBank/DDBJ databases">
        <title>Update maize B73 reference genome by single molecule sequencing technologies.</title>
        <authorList>
            <consortium name="Maize Genome Sequencing Project"/>
            <person name="Ware D."/>
        </authorList>
    </citation>
    <scope>NUCLEOTIDE SEQUENCE [LARGE SCALE GENOMIC DNA]</scope>
    <source>
        <strain evidence="3">cv. B73</strain>
    </source>
</reference>
<dbReference type="Proteomes" id="UP000007305">
    <property type="component" value="Chromosome 1"/>
</dbReference>
<feature type="compositionally biased region" description="Basic residues" evidence="1">
    <location>
        <begin position="236"/>
        <end position="252"/>
    </location>
</feature>
<reference evidence="2" key="2">
    <citation type="submission" date="2019-07" db="EMBL/GenBank/DDBJ databases">
        <authorList>
            <person name="Seetharam A."/>
            <person name="Woodhouse M."/>
            <person name="Cannon E."/>
        </authorList>
    </citation>
    <scope>NUCLEOTIDE SEQUENCE [LARGE SCALE GENOMIC DNA]</scope>
    <source>
        <strain evidence="2">cv. B73</strain>
    </source>
</reference>
<accession>A0A804LPZ2</accession>
<dbReference type="InParanoid" id="A0A804LPZ2"/>
<evidence type="ECO:0000256" key="1">
    <source>
        <dbReference type="SAM" id="MobiDB-lite"/>
    </source>
</evidence>
<proteinExistence type="predicted"/>
<protein>
    <submittedName>
        <fullName evidence="2">Uncharacterized protein</fullName>
    </submittedName>
</protein>
<dbReference type="EnsemblPlants" id="Zm00001eb027480_T001">
    <property type="protein sequence ID" value="Zm00001eb027480_P001"/>
    <property type="gene ID" value="Zm00001eb027480"/>
</dbReference>
<evidence type="ECO:0000313" key="2">
    <source>
        <dbReference type="EnsemblPlants" id="Zm00001eb027480_P001"/>
    </source>
</evidence>
<reference evidence="2" key="3">
    <citation type="submission" date="2021-05" db="UniProtKB">
        <authorList>
            <consortium name="EnsemblPlants"/>
        </authorList>
    </citation>
    <scope>IDENTIFICATION</scope>
    <source>
        <strain evidence="2">cv. B73</strain>
    </source>
</reference>
<feature type="region of interest" description="Disordered" evidence="1">
    <location>
        <begin position="236"/>
        <end position="259"/>
    </location>
</feature>